<feature type="transmembrane region" description="Helical" evidence="2">
    <location>
        <begin position="70"/>
        <end position="86"/>
    </location>
</feature>
<evidence type="ECO:0000313" key="3">
    <source>
        <dbReference type="EMBL" id="QWZ10286.1"/>
    </source>
</evidence>
<keyword evidence="2" id="KW-1133">Transmembrane helix</keyword>
<feature type="compositionally biased region" description="Basic residues" evidence="1">
    <location>
        <begin position="1"/>
        <end position="11"/>
    </location>
</feature>
<evidence type="ECO:0000256" key="1">
    <source>
        <dbReference type="SAM" id="MobiDB-lite"/>
    </source>
</evidence>
<dbReference type="RefSeq" id="WP_216942132.1">
    <property type="nucleotide sequence ID" value="NZ_CP077062.1"/>
</dbReference>
<accession>A0A975T2D7</accession>
<sequence length="116" mass="13266">MSKERARRRAAREHETALRTAARAAEQERRERRTARATAVRRATTDRLPRVTRTHRPTGTLARRRRVQRSLVLALVVALNVVVWVLRPDWAARLAALVVSLLAAPVLVTLLVPRRR</sequence>
<reference evidence="3" key="1">
    <citation type="submission" date="2021-06" db="EMBL/GenBank/DDBJ databases">
        <title>Complete genome sequence of Nocardioides sp. G188.</title>
        <authorList>
            <person name="Im W.-T."/>
        </authorList>
    </citation>
    <scope>NUCLEOTIDE SEQUENCE</scope>
    <source>
        <strain evidence="3">G188</strain>
    </source>
</reference>
<organism evidence="3 4">
    <name type="scientific">Nocardioides panacis</name>
    <dbReference type="NCBI Taxonomy" id="2849501"/>
    <lineage>
        <taxon>Bacteria</taxon>
        <taxon>Bacillati</taxon>
        <taxon>Actinomycetota</taxon>
        <taxon>Actinomycetes</taxon>
        <taxon>Propionibacteriales</taxon>
        <taxon>Nocardioidaceae</taxon>
        <taxon>Nocardioides</taxon>
    </lineage>
</organism>
<dbReference type="Proteomes" id="UP000683575">
    <property type="component" value="Chromosome"/>
</dbReference>
<keyword evidence="2" id="KW-0472">Membrane</keyword>
<dbReference type="KEGG" id="nps:KRR39_11510"/>
<name>A0A975T2D7_9ACTN</name>
<gene>
    <name evidence="3" type="ORF">KRR39_11510</name>
</gene>
<protein>
    <submittedName>
        <fullName evidence="3">Uncharacterized protein</fullName>
    </submittedName>
</protein>
<keyword evidence="4" id="KW-1185">Reference proteome</keyword>
<feature type="compositionally biased region" description="Basic residues" evidence="1">
    <location>
        <begin position="50"/>
        <end position="62"/>
    </location>
</feature>
<keyword evidence="2" id="KW-0812">Transmembrane</keyword>
<feature type="region of interest" description="Disordered" evidence="1">
    <location>
        <begin position="1"/>
        <end position="62"/>
    </location>
</feature>
<dbReference type="EMBL" id="CP077062">
    <property type="protein sequence ID" value="QWZ10286.1"/>
    <property type="molecule type" value="Genomic_DNA"/>
</dbReference>
<evidence type="ECO:0000313" key="4">
    <source>
        <dbReference type="Proteomes" id="UP000683575"/>
    </source>
</evidence>
<feature type="transmembrane region" description="Helical" evidence="2">
    <location>
        <begin position="92"/>
        <end position="112"/>
    </location>
</feature>
<proteinExistence type="predicted"/>
<evidence type="ECO:0000256" key="2">
    <source>
        <dbReference type="SAM" id="Phobius"/>
    </source>
</evidence>
<dbReference type="AlphaFoldDB" id="A0A975T2D7"/>